<comment type="caution">
    <text evidence="1">The sequence shown here is derived from an EMBL/GenBank/DDBJ whole genome shotgun (WGS) entry which is preliminary data.</text>
</comment>
<dbReference type="AlphaFoldDB" id="A0A557QK13"/>
<evidence type="ECO:0000313" key="2">
    <source>
        <dbReference type="Proteomes" id="UP000319502"/>
    </source>
</evidence>
<gene>
    <name evidence="1" type="ORF">FHP91_15755</name>
</gene>
<reference evidence="1 2" key="1">
    <citation type="submission" date="2019-07" db="EMBL/GenBank/DDBJ databases">
        <title>The pathways for chlorine oxyanion respiration interact through the shared metabolite chlorate.</title>
        <authorList>
            <person name="Barnum T.P."/>
            <person name="Cheng Y."/>
            <person name="Hill K.A."/>
            <person name="Lucas L.N."/>
            <person name="Carlson H.K."/>
            <person name="Coates J.D."/>
        </authorList>
    </citation>
    <scope>NUCLEOTIDE SEQUENCE [LARGE SCALE GENOMIC DNA]</scope>
    <source>
        <strain evidence="1 2">SFB-3</strain>
    </source>
</reference>
<dbReference type="InterPro" id="IPR029058">
    <property type="entry name" value="AB_hydrolase_fold"/>
</dbReference>
<keyword evidence="1" id="KW-0378">Hydrolase</keyword>
<proteinExistence type="predicted"/>
<dbReference type="RefSeq" id="WP_144310485.1">
    <property type="nucleotide sequence ID" value="NZ_VMNK01000015.1"/>
</dbReference>
<dbReference type="Proteomes" id="UP000319502">
    <property type="component" value="Unassembled WGS sequence"/>
</dbReference>
<name>A0A557QK13_9RHOO</name>
<dbReference type="EMBL" id="VMNK01000015">
    <property type="protein sequence ID" value="TVO53244.1"/>
    <property type="molecule type" value="Genomic_DNA"/>
</dbReference>
<sequence length="223" mass="23616">MSLTLRHSTLSLPAGPVWLAARLAHAPDVRGLVIITRSTLDDEETARERAISDALNRAGFATLGLDLATPHEDERDPDLRYNTPLLANRIEAALAWIDHQPPLHGLARGLVAGGTASGAAIRAASRSADRLSALFCLGGRIDLAGAGPLGALALPLCVAVSHAEPSRAMMRKAFELIHADAAWQDIDDTGLSSPAALARVIPTLVRWFEHQLPGTTEDTPDGI</sequence>
<dbReference type="GO" id="GO:0016787">
    <property type="term" value="F:hydrolase activity"/>
    <property type="evidence" value="ECO:0007669"/>
    <property type="project" value="UniProtKB-KW"/>
</dbReference>
<dbReference type="OrthoDB" id="9810066at2"/>
<dbReference type="SUPFAM" id="SSF53474">
    <property type="entry name" value="alpha/beta-Hydrolases"/>
    <property type="match status" value="1"/>
</dbReference>
<organism evidence="1 2">
    <name type="scientific">Denitromonas halophila</name>
    <dbReference type="NCBI Taxonomy" id="1629404"/>
    <lineage>
        <taxon>Bacteria</taxon>
        <taxon>Pseudomonadati</taxon>
        <taxon>Pseudomonadota</taxon>
        <taxon>Betaproteobacteria</taxon>
        <taxon>Rhodocyclales</taxon>
        <taxon>Zoogloeaceae</taxon>
        <taxon>Denitromonas</taxon>
    </lineage>
</organism>
<protein>
    <submittedName>
        <fullName evidence="1">Alpha/beta hydrolase</fullName>
    </submittedName>
</protein>
<dbReference type="Gene3D" id="3.40.50.1820">
    <property type="entry name" value="alpha/beta hydrolase"/>
    <property type="match status" value="1"/>
</dbReference>
<evidence type="ECO:0000313" key="1">
    <source>
        <dbReference type="EMBL" id="TVO53244.1"/>
    </source>
</evidence>
<accession>A0A557QK13</accession>
<keyword evidence="2" id="KW-1185">Reference proteome</keyword>